<dbReference type="InterPro" id="IPR013762">
    <property type="entry name" value="Integrase-like_cat_sf"/>
</dbReference>
<feature type="domain" description="Tyr recombinase" evidence="2">
    <location>
        <begin position="1"/>
        <end position="119"/>
    </location>
</feature>
<sequence>MRWQEWRVRRAKILLTILYCGLMRISEVLQVRACDISESREYWKIEITKSKKDQDQRGAAIFLAKVEWLDAAIRKCLEAKPEDPILASRNGSRWSTSAAASEIKMCDSAGLRRLSPHSF</sequence>
<gene>
    <name evidence="3" type="ORF">ANCDUO_07925</name>
</gene>
<organism evidence="3 4">
    <name type="scientific">Ancylostoma duodenale</name>
    <dbReference type="NCBI Taxonomy" id="51022"/>
    <lineage>
        <taxon>Eukaryota</taxon>
        <taxon>Metazoa</taxon>
        <taxon>Ecdysozoa</taxon>
        <taxon>Nematoda</taxon>
        <taxon>Chromadorea</taxon>
        <taxon>Rhabditida</taxon>
        <taxon>Rhabditina</taxon>
        <taxon>Rhabditomorpha</taxon>
        <taxon>Strongyloidea</taxon>
        <taxon>Ancylostomatidae</taxon>
        <taxon>Ancylostomatinae</taxon>
        <taxon>Ancylostoma</taxon>
    </lineage>
</organism>
<keyword evidence="1" id="KW-0233">DNA recombination</keyword>
<accession>A0A0C2CXQ4</accession>
<dbReference type="AlphaFoldDB" id="A0A0C2CXQ4"/>
<evidence type="ECO:0000256" key="1">
    <source>
        <dbReference type="ARBA" id="ARBA00023172"/>
    </source>
</evidence>
<dbReference type="GO" id="GO:0006310">
    <property type="term" value="P:DNA recombination"/>
    <property type="evidence" value="ECO:0007669"/>
    <property type="project" value="UniProtKB-KW"/>
</dbReference>
<dbReference type="InterPro" id="IPR002104">
    <property type="entry name" value="Integrase_catalytic"/>
</dbReference>
<evidence type="ECO:0000313" key="4">
    <source>
        <dbReference type="Proteomes" id="UP000054047"/>
    </source>
</evidence>
<dbReference type="PROSITE" id="PS51898">
    <property type="entry name" value="TYR_RECOMBINASE"/>
    <property type="match status" value="1"/>
</dbReference>
<dbReference type="OrthoDB" id="5864171at2759"/>
<dbReference type="Pfam" id="PF00589">
    <property type="entry name" value="Phage_integrase"/>
    <property type="match status" value="1"/>
</dbReference>
<dbReference type="InterPro" id="IPR011010">
    <property type="entry name" value="DNA_brk_join_enz"/>
</dbReference>
<dbReference type="EMBL" id="KN729818">
    <property type="protein sequence ID" value="KIH61798.1"/>
    <property type="molecule type" value="Genomic_DNA"/>
</dbReference>
<evidence type="ECO:0000313" key="3">
    <source>
        <dbReference type="EMBL" id="KIH61798.1"/>
    </source>
</evidence>
<reference evidence="3 4" key="1">
    <citation type="submission" date="2013-12" db="EMBL/GenBank/DDBJ databases">
        <title>Draft genome of the parsitic nematode Ancylostoma duodenale.</title>
        <authorList>
            <person name="Mitreva M."/>
        </authorList>
    </citation>
    <scope>NUCLEOTIDE SEQUENCE [LARGE SCALE GENOMIC DNA]</scope>
    <source>
        <strain evidence="3 4">Zhejiang</strain>
    </source>
</reference>
<dbReference type="Proteomes" id="UP000054047">
    <property type="component" value="Unassembled WGS sequence"/>
</dbReference>
<name>A0A0C2CXQ4_9BILA</name>
<dbReference type="GO" id="GO:0003677">
    <property type="term" value="F:DNA binding"/>
    <property type="evidence" value="ECO:0007669"/>
    <property type="project" value="InterPro"/>
</dbReference>
<protein>
    <recommendedName>
        <fullName evidence="2">Tyr recombinase domain-containing protein</fullName>
    </recommendedName>
</protein>
<proteinExistence type="predicted"/>
<dbReference type="SUPFAM" id="SSF56349">
    <property type="entry name" value="DNA breaking-rejoining enzymes"/>
    <property type="match status" value="1"/>
</dbReference>
<dbReference type="GO" id="GO:0015074">
    <property type="term" value="P:DNA integration"/>
    <property type="evidence" value="ECO:0007669"/>
    <property type="project" value="InterPro"/>
</dbReference>
<evidence type="ECO:0000259" key="2">
    <source>
        <dbReference type="PROSITE" id="PS51898"/>
    </source>
</evidence>
<dbReference type="Gene3D" id="1.10.443.10">
    <property type="entry name" value="Intergrase catalytic core"/>
    <property type="match status" value="1"/>
</dbReference>
<keyword evidence="4" id="KW-1185">Reference proteome</keyword>